<comment type="similarity">
    <text evidence="4">Belongs to the GST superfamily.</text>
</comment>
<dbReference type="PANTHER" id="PTHR11260">
    <property type="entry name" value="GLUTATHIONE S-TRANSFERASE, GST, SUPERFAMILY, GST DOMAIN CONTAINING"/>
    <property type="match status" value="1"/>
</dbReference>
<dbReference type="Gene3D" id="3.40.30.10">
    <property type="entry name" value="Glutaredoxin"/>
    <property type="match status" value="2"/>
</dbReference>
<feature type="domain" description="GST N-terminal" evidence="5">
    <location>
        <begin position="202"/>
        <end position="281"/>
    </location>
</feature>
<dbReference type="GO" id="GO:0004364">
    <property type="term" value="F:glutathione transferase activity"/>
    <property type="evidence" value="ECO:0007669"/>
    <property type="project" value="UniProtKB-EC"/>
</dbReference>
<proteinExistence type="inferred from homology"/>
<feature type="domain" description="GST N-terminal" evidence="5">
    <location>
        <begin position="3"/>
        <end position="70"/>
    </location>
</feature>
<dbReference type="InterPro" id="IPR036282">
    <property type="entry name" value="Glutathione-S-Trfase_C_sf"/>
</dbReference>
<organism evidence="7 8">
    <name type="scientific">Vitis rotundifolia</name>
    <name type="common">Muscadine grape</name>
    <dbReference type="NCBI Taxonomy" id="103349"/>
    <lineage>
        <taxon>Eukaryota</taxon>
        <taxon>Viridiplantae</taxon>
        <taxon>Streptophyta</taxon>
        <taxon>Embryophyta</taxon>
        <taxon>Tracheophyta</taxon>
        <taxon>Spermatophyta</taxon>
        <taxon>Magnoliopsida</taxon>
        <taxon>eudicotyledons</taxon>
        <taxon>Gunneridae</taxon>
        <taxon>Pentapetalae</taxon>
        <taxon>rosids</taxon>
        <taxon>Vitales</taxon>
        <taxon>Vitaceae</taxon>
        <taxon>Viteae</taxon>
        <taxon>Vitis</taxon>
    </lineage>
</organism>
<dbReference type="InterPro" id="IPR045074">
    <property type="entry name" value="GST_C_Tau"/>
</dbReference>
<dbReference type="SFLD" id="SFLDS00019">
    <property type="entry name" value="Glutathione_Transferase_(cytos"/>
    <property type="match status" value="1"/>
</dbReference>
<dbReference type="AlphaFoldDB" id="A0AA39A0F7"/>
<dbReference type="Pfam" id="PF00043">
    <property type="entry name" value="GST_C"/>
    <property type="match status" value="2"/>
</dbReference>
<accession>A0AA39A0F7</accession>
<dbReference type="EC" id="2.5.1.18" evidence="1"/>
<reference evidence="7 8" key="1">
    <citation type="journal article" date="2023" name="BMC Biotechnol.">
        <title>Vitis rotundifolia cv Carlos genome sequencing.</title>
        <authorList>
            <person name="Huff M."/>
            <person name="Hulse-Kemp A."/>
            <person name="Scheffler B."/>
            <person name="Youngblood R."/>
            <person name="Simpson S."/>
            <person name="Babiker E."/>
            <person name="Staton M."/>
        </authorList>
    </citation>
    <scope>NUCLEOTIDE SEQUENCE [LARGE SCALE GENOMIC DNA]</scope>
    <source>
        <tissue evidence="7">Leaf</tissue>
    </source>
</reference>
<dbReference type="Proteomes" id="UP001168098">
    <property type="component" value="Unassembled WGS sequence"/>
</dbReference>
<evidence type="ECO:0000256" key="2">
    <source>
        <dbReference type="ARBA" id="ARBA00022679"/>
    </source>
</evidence>
<evidence type="ECO:0000313" key="8">
    <source>
        <dbReference type="Proteomes" id="UP001168098"/>
    </source>
</evidence>
<dbReference type="PROSITE" id="PS50404">
    <property type="entry name" value="GST_NTER"/>
    <property type="match status" value="2"/>
</dbReference>
<dbReference type="Pfam" id="PF02798">
    <property type="entry name" value="GST_N"/>
    <property type="match status" value="2"/>
</dbReference>
<feature type="domain" description="GST C-terminal" evidence="6">
    <location>
        <begin position="259"/>
        <end position="383"/>
    </location>
</feature>
<dbReference type="InterPro" id="IPR004046">
    <property type="entry name" value="GST_C"/>
</dbReference>
<dbReference type="GO" id="GO:0005737">
    <property type="term" value="C:cytoplasm"/>
    <property type="evidence" value="ECO:0007669"/>
    <property type="project" value="TreeGrafter"/>
</dbReference>
<evidence type="ECO:0000256" key="1">
    <source>
        <dbReference type="ARBA" id="ARBA00012452"/>
    </source>
</evidence>
<dbReference type="InterPro" id="IPR004045">
    <property type="entry name" value="Glutathione_S-Trfase_N"/>
</dbReference>
<dbReference type="CDD" id="cd03185">
    <property type="entry name" value="GST_C_Tau"/>
    <property type="match status" value="2"/>
</dbReference>
<evidence type="ECO:0000259" key="6">
    <source>
        <dbReference type="PROSITE" id="PS50405"/>
    </source>
</evidence>
<dbReference type="InterPro" id="IPR036249">
    <property type="entry name" value="Thioredoxin-like_sf"/>
</dbReference>
<keyword evidence="2" id="KW-0808">Transferase</keyword>
<comment type="catalytic activity">
    <reaction evidence="3">
        <text>RX + glutathione = an S-substituted glutathione + a halide anion + H(+)</text>
        <dbReference type="Rhea" id="RHEA:16437"/>
        <dbReference type="ChEBI" id="CHEBI:15378"/>
        <dbReference type="ChEBI" id="CHEBI:16042"/>
        <dbReference type="ChEBI" id="CHEBI:17792"/>
        <dbReference type="ChEBI" id="CHEBI:57925"/>
        <dbReference type="ChEBI" id="CHEBI:90779"/>
        <dbReference type="EC" id="2.5.1.18"/>
    </reaction>
</comment>
<dbReference type="InterPro" id="IPR045073">
    <property type="entry name" value="Omega/Tau-like"/>
</dbReference>
<dbReference type="SFLD" id="SFLDG00358">
    <property type="entry name" value="Main_(cytGST)"/>
    <property type="match status" value="1"/>
</dbReference>
<dbReference type="FunFam" id="3.40.30.10:FF:000014">
    <property type="entry name" value="Tau class glutathione S-transferase"/>
    <property type="match status" value="1"/>
</dbReference>
<dbReference type="Gene3D" id="1.20.1050.10">
    <property type="match status" value="3"/>
</dbReference>
<dbReference type="SUPFAM" id="SSF47616">
    <property type="entry name" value="GST C-terminal domain-like"/>
    <property type="match status" value="2"/>
</dbReference>
<protein>
    <recommendedName>
        <fullName evidence="1">glutathione transferase</fullName>
        <ecNumber evidence="1">2.5.1.18</ecNumber>
    </recommendedName>
</protein>
<sequence>MAEEVKLFGMWANPFSGRIEVALKLKGVHPSLLKHNPIHKQIPVLLHNGKPVAESLIILEYIDETWKHNPILQTLMRRPWLGSGLTSLWWARKRSERRPLKSEEAHQQLKTLENELEEKRFFGGDGLGFVDIAANILVWLGVSQEALGMNIIGEEKFPILHEWTQRLLDEAVCKQCVPPREKHVAYSRTRCIFPSGRTVMAQEVKLFGMWASLFSRRIEPDMKLKGVRLEFIEEDLQNKSPLLLKYNPIHKKVPVLLHNGRRIAESIVILEYIDETWTDNPILPRDPYDRAMVRFWAKFIDEKQLKALENELKEKEFFGGDTVGYLDIAAIMVASWFGAMQEVTKVELLTEENFPILCQWVGKFVDCPVVKECLPPKEKMVEFTEVYLKDFISSK</sequence>
<gene>
    <name evidence="7" type="ORF">PVL29_007564</name>
</gene>
<dbReference type="PROSITE" id="PS50405">
    <property type="entry name" value="GST_CTER"/>
    <property type="match status" value="2"/>
</dbReference>
<evidence type="ECO:0000256" key="4">
    <source>
        <dbReference type="RuleBase" id="RU003494"/>
    </source>
</evidence>
<dbReference type="InterPro" id="IPR040079">
    <property type="entry name" value="Glutathione_S-Trfase"/>
</dbReference>
<dbReference type="InterPro" id="IPR010987">
    <property type="entry name" value="Glutathione-S-Trfase_C-like"/>
</dbReference>
<dbReference type="CDD" id="cd03058">
    <property type="entry name" value="GST_N_Tau"/>
    <property type="match status" value="1"/>
</dbReference>
<name>A0AA39A0F7_VITRO</name>
<feature type="domain" description="GST C-terminal" evidence="6">
    <location>
        <begin position="48"/>
        <end position="193"/>
    </location>
</feature>
<dbReference type="SUPFAM" id="SSF52833">
    <property type="entry name" value="Thioredoxin-like"/>
    <property type="match status" value="2"/>
</dbReference>
<keyword evidence="8" id="KW-1185">Reference proteome</keyword>
<dbReference type="EMBL" id="JARBHA010000006">
    <property type="protein sequence ID" value="KAJ9698552.1"/>
    <property type="molecule type" value="Genomic_DNA"/>
</dbReference>
<comment type="caution">
    <text evidence="7">The sequence shown here is derived from an EMBL/GenBank/DDBJ whole genome shotgun (WGS) entry which is preliminary data.</text>
</comment>
<evidence type="ECO:0000256" key="3">
    <source>
        <dbReference type="ARBA" id="ARBA00047960"/>
    </source>
</evidence>
<evidence type="ECO:0000313" key="7">
    <source>
        <dbReference type="EMBL" id="KAJ9698552.1"/>
    </source>
</evidence>
<dbReference type="GO" id="GO:0006749">
    <property type="term" value="P:glutathione metabolic process"/>
    <property type="evidence" value="ECO:0007669"/>
    <property type="project" value="InterPro"/>
</dbReference>
<dbReference type="PANTHER" id="PTHR11260:SF676">
    <property type="entry name" value="GLUTATHIONE S-TRANSFERASE U8"/>
    <property type="match status" value="1"/>
</dbReference>
<evidence type="ECO:0000259" key="5">
    <source>
        <dbReference type="PROSITE" id="PS50404"/>
    </source>
</evidence>